<feature type="domain" description="Peptidase S1" evidence="1">
    <location>
        <begin position="3"/>
        <end position="91"/>
    </location>
</feature>
<proteinExistence type="predicted"/>
<organism evidence="2 3">
    <name type="scientific">Candidatus Roizmanbacteria bacterium CG22_combo_CG10-13_8_21_14_all_35_9</name>
    <dbReference type="NCBI Taxonomy" id="1974861"/>
    <lineage>
        <taxon>Bacteria</taxon>
        <taxon>Candidatus Roizmaniibacteriota</taxon>
    </lineage>
</organism>
<dbReference type="AlphaFoldDB" id="A0A2H0BZU0"/>
<dbReference type="Proteomes" id="UP000231021">
    <property type="component" value="Unassembled WGS sequence"/>
</dbReference>
<dbReference type="Gene3D" id="2.40.10.10">
    <property type="entry name" value="Trypsin-like serine proteases"/>
    <property type="match status" value="1"/>
</dbReference>
<comment type="caution">
    <text evidence="2">The sequence shown here is derived from an EMBL/GenBank/DDBJ whole genome shotgun (WGS) entry which is preliminary data.</text>
</comment>
<dbReference type="GO" id="GO:0006508">
    <property type="term" value="P:proteolysis"/>
    <property type="evidence" value="ECO:0007669"/>
    <property type="project" value="InterPro"/>
</dbReference>
<dbReference type="EMBL" id="PCTB01000016">
    <property type="protein sequence ID" value="PIP63049.1"/>
    <property type="molecule type" value="Genomic_DNA"/>
</dbReference>
<evidence type="ECO:0000259" key="1">
    <source>
        <dbReference type="Pfam" id="PF00089"/>
    </source>
</evidence>
<gene>
    <name evidence="2" type="ORF">COW98_00600</name>
</gene>
<protein>
    <recommendedName>
        <fullName evidence="1">Peptidase S1 domain-containing protein</fullName>
    </recommendedName>
</protein>
<dbReference type="InterPro" id="IPR043504">
    <property type="entry name" value="Peptidase_S1_PA_chymotrypsin"/>
</dbReference>
<dbReference type="InterPro" id="IPR001254">
    <property type="entry name" value="Trypsin_dom"/>
</dbReference>
<accession>A0A2H0BZU0</accession>
<dbReference type="GO" id="GO:0004252">
    <property type="term" value="F:serine-type endopeptidase activity"/>
    <property type="evidence" value="ECO:0007669"/>
    <property type="project" value="InterPro"/>
</dbReference>
<dbReference type="InterPro" id="IPR009003">
    <property type="entry name" value="Peptidase_S1_PA"/>
</dbReference>
<evidence type="ECO:0000313" key="2">
    <source>
        <dbReference type="EMBL" id="PIP63049.1"/>
    </source>
</evidence>
<evidence type="ECO:0000313" key="3">
    <source>
        <dbReference type="Proteomes" id="UP000231021"/>
    </source>
</evidence>
<dbReference type="SUPFAM" id="SSF50494">
    <property type="entry name" value="Trypsin-like serine proteases"/>
    <property type="match status" value="1"/>
</dbReference>
<dbReference type="Pfam" id="PF00089">
    <property type="entry name" value="Trypsin"/>
    <property type="match status" value="1"/>
</dbReference>
<reference evidence="2 3" key="1">
    <citation type="submission" date="2017-09" db="EMBL/GenBank/DDBJ databases">
        <title>Depth-based differentiation of microbial function through sediment-hosted aquifers and enrichment of novel symbionts in the deep terrestrial subsurface.</title>
        <authorList>
            <person name="Probst A.J."/>
            <person name="Ladd B."/>
            <person name="Jarett J.K."/>
            <person name="Geller-Mcgrath D.E."/>
            <person name="Sieber C.M."/>
            <person name="Emerson J.B."/>
            <person name="Anantharaman K."/>
            <person name="Thomas B.C."/>
            <person name="Malmstrom R."/>
            <person name="Stieglmeier M."/>
            <person name="Klingl A."/>
            <person name="Woyke T."/>
            <person name="Ryan C.M."/>
            <person name="Banfield J.F."/>
        </authorList>
    </citation>
    <scope>NUCLEOTIDE SEQUENCE [LARGE SCALE GENOMIC DNA]</scope>
    <source>
        <strain evidence="2">CG22_combo_CG10-13_8_21_14_all_35_9</strain>
    </source>
</reference>
<sequence>MDRKKKRGNKKTFKIEEPLIHEDFYQGYNNDMHFYSKNDIALIKLKKTVKTPFIAINNNPKLVKTGIKGYAFGWGNINNDELSHTQNSNELLNIDLTIDLYPNNIINPGNTFFVYRENKGRLSFGDS</sequence>
<name>A0A2H0BZU0_9BACT</name>